<name>A0A0A9DZI2_ARUDO</name>
<protein>
    <submittedName>
        <fullName evidence="1">Uncharacterized protein</fullName>
    </submittedName>
</protein>
<proteinExistence type="predicted"/>
<reference evidence="1" key="2">
    <citation type="journal article" date="2015" name="Data Brief">
        <title>Shoot transcriptome of the giant reed, Arundo donax.</title>
        <authorList>
            <person name="Barrero R.A."/>
            <person name="Guerrero F.D."/>
            <person name="Moolhuijzen P."/>
            <person name="Goolsby J.A."/>
            <person name="Tidwell J."/>
            <person name="Bellgard S.E."/>
            <person name="Bellgard M.I."/>
        </authorList>
    </citation>
    <scope>NUCLEOTIDE SEQUENCE</scope>
    <source>
        <tissue evidence="1">Shoot tissue taken approximately 20 cm above the soil surface</tissue>
    </source>
</reference>
<organism evidence="1">
    <name type="scientific">Arundo donax</name>
    <name type="common">Giant reed</name>
    <name type="synonym">Donax arundinaceus</name>
    <dbReference type="NCBI Taxonomy" id="35708"/>
    <lineage>
        <taxon>Eukaryota</taxon>
        <taxon>Viridiplantae</taxon>
        <taxon>Streptophyta</taxon>
        <taxon>Embryophyta</taxon>
        <taxon>Tracheophyta</taxon>
        <taxon>Spermatophyta</taxon>
        <taxon>Magnoliopsida</taxon>
        <taxon>Liliopsida</taxon>
        <taxon>Poales</taxon>
        <taxon>Poaceae</taxon>
        <taxon>PACMAD clade</taxon>
        <taxon>Arundinoideae</taxon>
        <taxon>Arundineae</taxon>
        <taxon>Arundo</taxon>
    </lineage>
</organism>
<accession>A0A0A9DZI2</accession>
<dbReference type="AlphaFoldDB" id="A0A0A9DZI2"/>
<reference evidence="1" key="1">
    <citation type="submission" date="2014-09" db="EMBL/GenBank/DDBJ databases">
        <authorList>
            <person name="Magalhaes I.L.F."/>
            <person name="Oliveira U."/>
            <person name="Santos F.R."/>
            <person name="Vidigal T.H.D.A."/>
            <person name="Brescovit A.D."/>
            <person name="Santos A.J."/>
        </authorList>
    </citation>
    <scope>NUCLEOTIDE SEQUENCE</scope>
    <source>
        <tissue evidence="1">Shoot tissue taken approximately 20 cm above the soil surface</tissue>
    </source>
</reference>
<evidence type="ECO:0000313" key="1">
    <source>
        <dbReference type="EMBL" id="JAD93989.1"/>
    </source>
</evidence>
<sequence>MEKRRNRWSSRLERYRVCRGVGWLGRTTAGSLAYWHSPGISSSVFSVSSMVAALN</sequence>
<dbReference type="EMBL" id="GBRH01203906">
    <property type="protein sequence ID" value="JAD93989.1"/>
    <property type="molecule type" value="Transcribed_RNA"/>
</dbReference>